<reference evidence="3" key="1">
    <citation type="submission" date="2022-08" db="EMBL/GenBank/DDBJ databases">
        <authorList>
            <person name="Marques A."/>
        </authorList>
    </citation>
    <scope>NUCLEOTIDE SEQUENCE</scope>
    <source>
        <strain evidence="3">RhyPub2mFocal</strain>
        <tissue evidence="3">Leaves</tissue>
    </source>
</reference>
<dbReference type="Pfam" id="PF03140">
    <property type="entry name" value="DUF247"/>
    <property type="match status" value="1"/>
</dbReference>
<feature type="compositionally biased region" description="Polar residues" evidence="1">
    <location>
        <begin position="194"/>
        <end position="203"/>
    </location>
</feature>
<dbReference type="InterPro" id="IPR004158">
    <property type="entry name" value="DUF247_pln"/>
</dbReference>
<keyword evidence="2" id="KW-0472">Membrane</keyword>
<keyword evidence="4" id="KW-1185">Reference proteome</keyword>
<evidence type="ECO:0000256" key="1">
    <source>
        <dbReference type="SAM" id="MobiDB-lite"/>
    </source>
</evidence>
<evidence type="ECO:0000313" key="4">
    <source>
        <dbReference type="Proteomes" id="UP001140206"/>
    </source>
</evidence>
<dbReference type="EMBL" id="JAMFTS010000003">
    <property type="protein sequence ID" value="KAJ4778722.1"/>
    <property type="molecule type" value="Genomic_DNA"/>
</dbReference>
<gene>
    <name evidence="3" type="ORF">LUZ62_062979</name>
</gene>
<evidence type="ECO:0000256" key="2">
    <source>
        <dbReference type="SAM" id="Phobius"/>
    </source>
</evidence>
<dbReference type="PANTHER" id="PTHR31170">
    <property type="entry name" value="BNAC04G53230D PROTEIN"/>
    <property type="match status" value="1"/>
</dbReference>
<name>A0AAV8EIV9_9POAL</name>
<comment type="caution">
    <text evidence="3">The sequence shown here is derived from an EMBL/GenBank/DDBJ whole genome shotgun (WGS) entry which is preliminary data.</text>
</comment>
<protein>
    <submittedName>
        <fullName evidence="3">Uncharacterized protein</fullName>
    </submittedName>
</protein>
<organism evidence="3 4">
    <name type="scientific">Rhynchospora pubera</name>
    <dbReference type="NCBI Taxonomy" id="906938"/>
    <lineage>
        <taxon>Eukaryota</taxon>
        <taxon>Viridiplantae</taxon>
        <taxon>Streptophyta</taxon>
        <taxon>Embryophyta</taxon>
        <taxon>Tracheophyta</taxon>
        <taxon>Spermatophyta</taxon>
        <taxon>Magnoliopsida</taxon>
        <taxon>Liliopsida</taxon>
        <taxon>Poales</taxon>
        <taxon>Cyperaceae</taxon>
        <taxon>Cyperoideae</taxon>
        <taxon>Rhynchosporeae</taxon>
        <taxon>Rhynchospora</taxon>
    </lineage>
</organism>
<dbReference type="Proteomes" id="UP001140206">
    <property type="component" value="Chromosome 3"/>
</dbReference>
<keyword evidence="2" id="KW-1133">Transmembrane helix</keyword>
<accession>A0AAV8EIV9</accession>
<dbReference type="PANTHER" id="PTHR31170:SF25">
    <property type="entry name" value="BNAA09G04570D PROTEIN"/>
    <property type="match status" value="1"/>
</dbReference>
<feature type="transmembrane region" description="Helical" evidence="2">
    <location>
        <begin position="461"/>
        <end position="484"/>
    </location>
</feature>
<proteinExistence type="predicted"/>
<feature type="region of interest" description="Disordered" evidence="1">
    <location>
        <begin position="190"/>
        <end position="215"/>
    </location>
</feature>
<evidence type="ECO:0000313" key="3">
    <source>
        <dbReference type="EMBL" id="KAJ4778722.1"/>
    </source>
</evidence>
<sequence length="492" mass="58006">MALPNHLAIDIRTDDPLALSIKKKLESSATFQSRTTDRPVAIFRVPSHIRERHKNFYEPRLVSIGPYHRGSERLKCMEEQKLEYVKKMLYENPDVTLDDYLAVLRKLEPAAQRCYYEKFYMDSDEFVEMLLYDACFIIQLVVNWSFPDDDIVYDISWNIPLIKSDLLMLENQIPFFVLQNVFQLYSTRSDDTSDLISPSSTEPMSPDSEFDKVSLSEDSEPDKASLFDVLVEFLQHGNETFQVPEQDNNYDHLLDFYYQCYMRTQEFPMKRRKKFLPLKITIPKVFPIISSIRRLTMRRRLQMVMRKPRTISCATELQEAGITFKKADSKSIFNVHFSNGVLRIPYTPIEEATRPQIMNLIAFEQCSGQKHKPLSSYAVFMDCIVNTSRDVLILQQNEIIENKLADEKAAAEFFNQLRYCIYLDYEDHHLAELFKNVKKYCDSSWQKYRAKLYRDYFSNPWSIISFIAGILLLLLTFLQTFYTVMPYYRPSH</sequence>
<keyword evidence="2" id="KW-0812">Transmembrane</keyword>
<dbReference type="AlphaFoldDB" id="A0AAV8EIV9"/>